<keyword evidence="10" id="KW-1133">Transmembrane helix</keyword>
<dbReference type="AlphaFoldDB" id="A0A210Q953"/>
<evidence type="ECO:0000256" key="9">
    <source>
        <dbReference type="ARBA" id="ARBA00022968"/>
    </source>
</evidence>
<dbReference type="Pfam" id="PF15711">
    <property type="entry name" value="ILEI"/>
    <property type="match status" value="2"/>
</dbReference>
<evidence type="ECO:0000256" key="11">
    <source>
        <dbReference type="ARBA" id="ARBA00023034"/>
    </source>
</evidence>
<comment type="subcellular location">
    <subcellularLocation>
        <location evidence="2">Golgi apparatus membrane</location>
        <topology evidence="2">Single-pass type II membrane protein</topology>
    </subcellularLocation>
</comment>
<keyword evidence="16" id="KW-1185">Reference proteome</keyword>
<dbReference type="PANTHER" id="PTHR46396:SF2">
    <property type="entry name" value="ILEI_PANDER DOMAIN-CONTAINING PROTEIN"/>
    <property type="match status" value="1"/>
</dbReference>
<keyword evidence="8" id="KW-0479">Metal-binding</keyword>
<evidence type="ECO:0000256" key="3">
    <source>
        <dbReference type="ARBA" id="ARBA00004922"/>
    </source>
</evidence>
<dbReference type="Proteomes" id="UP000242188">
    <property type="component" value="Unassembled WGS sequence"/>
</dbReference>
<evidence type="ECO:0000256" key="1">
    <source>
        <dbReference type="ARBA" id="ARBA00001936"/>
    </source>
</evidence>
<evidence type="ECO:0000256" key="5">
    <source>
        <dbReference type="ARBA" id="ARBA00022676"/>
    </source>
</evidence>
<dbReference type="Gene3D" id="3.90.550.10">
    <property type="entry name" value="Spore Coat Polysaccharide Biosynthesis Protein SpsA, Chain A"/>
    <property type="match status" value="1"/>
</dbReference>
<dbReference type="InterPro" id="IPR029044">
    <property type="entry name" value="Nucleotide-diphossugar_trans"/>
</dbReference>
<feature type="domain" description="ILEI/PANDER" evidence="14">
    <location>
        <begin position="74"/>
        <end position="161"/>
    </location>
</feature>
<dbReference type="InterPro" id="IPR052463">
    <property type="entry name" value="O-linked_mannose_GnT"/>
</dbReference>
<evidence type="ECO:0000256" key="2">
    <source>
        <dbReference type="ARBA" id="ARBA00004323"/>
    </source>
</evidence>
<evidence type="ECO:0000256" key="13">
    <source>
        <dbReference type="ARBA" id="ARBA00023211"/>
    </source>
</evidence>
<comment type="pathway">
    <text evidence="3">Protein modification; protein glycosylation.</text>
</comment>
<feature type="domain" description="ILEI/PANDER" evidence="14">
    <location>
        <begin position="265"/>
        <end position="352"/>
    </location>
</feature>
<keyword evidence="5 15" id="KW-0328">Glycosyltransferase</keyword>
<dbReference type="STRING" id="6573.A0A210Q953"/>
<comment type="caution">
    <text evidence="15">The sequence shown here is derived from an EMBL/GenBank/DDBJ whole genome shotgun (WGS) entry which is preliminary data.</text>
</comment>
<evidence type="ECO:0000256" key="8">
    <source>
        <dbReference type="ARBA" id="ARBA00022723"/>
    </source>
</evidence>
<evidence type="ECO:0000256" key="4">
    <source>
        <dbReference type="ARBA" id="ARBA00006492"/>
    </source>
</evidence>
<proteinExistence type="inferred from homology"/>
<dbReference type="PROSITE" id="PS52031">
    <property type="entry name" value="GG_LECTIN"/>
    <property type="match status" value="2"/>
</dbReference>
<sequence length="805" mass="90362">MVYYYRSPVLHAGTRQVWDGSMLSKNSTGARCGVRCPAGQNAFMARTGTGIHVRPTICFNGRTLFSPDLQNTGRGINAVFIDPDTLEIKDQQIFDTYLDVYPLLRYVRDKVPRNTLVLAVSFDEVSEGLKEEGRNVFVAMGSNLISRVQFRDNFMIVGQLGLRRGHAIEFHKSRETSAFAPPIEKQGCFGLPMGPIGDMEDYLPSVQTLGAIQPGPDFKNCGLASGCEDGTFSMLVDTGESDKKAPKICVAGKIIVDKQINDAGRGFNMAVIDHVSFQVKSVSRYDTYLKDSLSLEFFLDKLEPDDIVVAVVNDDGSRKLSLHAKELFNKLGSSMVQNLKFRDVWYFVGQRGIDGFTKHEKISYAGYDGEWPKNLHSSFCVSKKLEGLKVAPDPGGYRNEGRRAFCKKYDGYADFCEASKIDKTISPVGLVDKSLFNNPIFDVPIIIIPGMDHNALVRTLETTIMQPGVRPSLVTVMWDEKTVEHAELADLFSYNNHSLEGSLNYIDQMQKALTAGWKLIPEAKYLIVLEEEIVLAPDFLSFLGQSLVIVESDATLLGVSAWNYNGYDTTSGDRTMVYRVEEFPGLGFLLKRSVYDTYMKDHMSTCCSQRVWNSWALAGEDVVGEILVPDVSRVYRQPYQTWNTDEDYLTELFNKPRLTNLEAGMNLKGLSHLIESHYDALLHKKLLLANAINIDVLKKCFTLKEQQLYVPVEIKSVFAVYFEQSGPEDFSLLNKLCLCFGLYSVKGKRPRNLHKGVIRKEGILVGSSSQEFYKHKPADYQALTIQNTDKEDMSNEAIDFSKSFI</sequence>
<keyword evidence="12" id="KW-0472">Membrane</keyword>
<evidence type="ECO:0000256" key="12">
    <source>
        <dbReference type="ARBA" id="ARBA00023136"/>
    </source>
</evidence>
<dbReference type="UniPathway" id="UPA00378"/>
<gene>
    <name evidence="15" type="ORF">KP79_PYT11287</name>
</gene>
<keyword evidence="7" id="KW-0812">Transmembrane</keyword>
<evidence type="ECO:0000256" key="6">
    <source>
        <dbReference type="ARBA" id="ARBA00022679"/>
    </source>
</evidence>
<dbReference type="GO" id="GO:0046872">
    <property type="term" value="F:metal ion binding"/>
    <property type="evidence" value="ECO:0007669"/>
    <property type="project" value="UniProtKB-KW"/>
</dbReference>
<keyword evidence="11" id="KW-0333">Golgi apparatus</keyword>
<evidence type="ECO:0000256" key="10">
    <source>
        <dbReference type="ARBA" id="ARBA00022989"/>
    </source>
</evidence>
<keyword evidence="9" id="KW-0735">Signal-anchor</keyword>
<evidence type="ECO:0000259" key="14">
    <source>
        <dbReference type="Pfam" id="PF15711"/>
    </source>
</evidence>
<evidence type="ECO:0000313" key="16">
    <source>
        <dbReference type="Proteomes" id="UP000242188"/>
    </source>
</evidence>
<dbReference type="EMBL" id="NEDP02004538">
    <property type="protein sequence ID" value="OWF45264.1"/>
    <property type="molecule type" value="Genomic_DNA"/>
</dbReference>
<evidence type="ECO:0000256" key="7">
    <source>
        <dbReference type="ARBA" id="ARBA00022692"/>
    </source>
</evidence>
<dbReference type="GO" id="GO:0016266">
    <property type="term" value="P:protein O-linked glycosylation via N-acetyl-galactosamine"/>
    <property type="evidence" value="ECO:0007669"/>
    <property type="project" value="TreeGrafter"/>
</dbReference>
<dbReference type="PANTHER" id="PTHR46396">
    <property type="entry name" value="PROTEIN O-LINKED-MANNOSE BETA-1,2-N-ACETYLGLUCOSAMINYLTRANSFERASE 1"/>
    <property type="match status" value="1"/>
</dbReference>
<evidence type="ECO:0000313" key="15">
    <source>
        <dbReference type="EMBL" id="OWF45264.1"/>
    </source>
</evidence>
<dbReference type="InterPro" id="IPR039477">
    <property type="entry name" value="ILEI/PANDER_dom"/>
</dbReference>
<dbReference type="SUPFAM" id="SSF53448">
    <property type="entry name" value="Nucleotide-diphospho-sugar transferases"/>
    <property type="match status" value="1"/>
</dbReference>
<name>A0A210Q953_MIZYE</name>
<reference evidence="15 16" key="1">
    <citation type="journal article" date="2017" name="Nat. Ecol. Evol.">
        <title>Scallop genome provides insights into evolution of bilaterian karyotype and development.</title>
        <authorList>
            <person name="Wang S."/>
            <person name="Zhang J."/>
            <person name="Jiao W."/>
            <person name="Li J."/>
            <person name="Xun X."/>
            <person name="Sun Y."/>
            <person name="Guo X."/>
            <person name="Huan P."/>
            <person name="Dong B."/>
            <person name="Zhang L."/>
            <person name="Hu X."/>
            <person name="Sun X."/>
            <person name="Wang J."/>
            <person name="Zhao C."/>
            <person name="Wang Y."/>
            <person name="Wang D."/>
            <person name="Huang X."/>
            <person name="Wang R."/>
            <person name="Lv J."/>
            <person name="Li Y."/>
            <person name="Zhang Z."/>
            <person name="Liu B."/>
            <person name="Lu W."/>
            <person name="Hui Y."/>
            <person name="Liang J."/>
            <person name="Zhou Z."/>
            <person name="Hou R."/>
            <person name="Li X."/>
            <person name="Liu Y."/>
            <person name="Li H."/>
            <person name="Ning X."/>
            <person name="Lin Y."/>
            <person name="Zhao L."/>
            <person name="Xing Q."/>
            <person name="Dou J."/>
            <person name="Li Y."/>
            <person name="Mao J."/>
            <person name="Guo H."/>
            <person name="Dou H."/>
            <person name="Li T."/>
            <person name="Mu C."/>
            <person name="Jiang W."/>
            <person name="Fu Q."/>
            <person name="Fu X."/>
            <person name="Miao Y."/>
            <person name="Liu J."/>
            <person name="Yu Q."/>
            <person name="Li R."/>
            <person name="Liao H."/>
            <person name="Li X."/>
            <person name="Kong Y."/>
            <person name="Jiang Z."/>
            <person name="Chourrout D."/>
            <person name="Li R."/>
            <person name="Bao Z."/>
        </authorList>
    </citation>
    <scope>NUCLEOTIDE SEQUENCE [LARGE SCALE GENOMIC DNA]</scope>
    <source>
        <strain evidence="15 16">PY_sf001</strain>
    </source>
</reference>
<accession>A0A210Q953</accession>
<dbReference type="InterPro" id="IPR004139">
    <property type="entry name" value="Glyco_trans_13"/>
</dbReference>
<comment type="cofactor">
    <cofactor evidence="1">
        <name>Mn(2+)</name>
        <dbReference type="ChEBI" id="CHEBI:29035"/>
    </cofactor>
</comment>
<dbReference type="OrthoDB" id="440755at2759"/>
<comment type="similarity">
    <text evidence="4">Belongs to the glycosyltransferase 13 family.</text>
</comment>
<keyword evidence="13" id="KW-0464">Manganese</keyword>
<dbReference type="GO" id="GO:0047223">
    <property type="term" value="F:beta-1,3-galactosyl-O-glycosyl-glycoprotein beta-1,3-N-acetylglucosaminyltransferase activity"/>
    <property type="evidence" value="ECO:0007669"/>
    <property type="project" value="TreeGrafter"/>
</dbReference>
<organism evidence="15 16">
    <name type="scientific">Mizuhopecten yessoensis</name>
    <name type="common">Japanese scallop</name>
    <name type="synonym">Patinopecten yessoensis</name>
    <dbReference type="NCBI Taxonomy" id="6573"/>
    <lineage>
        <taxon>Eukaryota</taxon>
        <taxon>Metazoa</taxon>
        <taxon>Spiralia</taxon>
        <taxon>Lophotrochozoa</taxon>
        <taxon>Mollusca</taxon>
        <taxon>Bivalvia</taxon>
        <taxon>Autobranchia</taxon>
        <taxon>Pteriomorphia</taxon>
        <taxon>Pectinida</taxon>
        <taxon>Pectinoidea</taxon>
        <taxon>Pectinidae</taxon>
        <taxon>Mizuhopecten</taxon>
    </lineage>
</organism>
<dbReference type="Pfam" id="PF03071">
    <property type="entry name" value="GNT-I"/>
    <property type="match status" value="1"/>
</dbReference>
<protein>
    <submittedName>
        <fullName evidence="15">Protein O-linked-mannose beta-1,2-N-acetylglucosaminyltransferase 1</fullName>
    </submittedName>
</protein>
<dbReference type="GO" id="GO:0000139">
    <property type="term" value="C:Golgi membrane"/>
    <property type="evidence" value="ECO:0007669"/>
    <property type="project" value="UniProtKB-SubCell"/>
</dbReference>
<keyword evidence="6 15" id="KW-0808">Transferase</keyword>